<keyword evidence="1" id="KW-1003">Cell membrane</keyword>
<comment type="function">
    <text evidence="1">Mechanosensitive channel that participates in the regulation of osmotic pressure changes within the cell, opening in response to stretch forces in the membrane lipid bilayer, without the need for other proteins. Contributes to normal resistance to hypoosmotic shock. Forms an ion channel of 1.0 nanosiemens conductance with a slight preference for anions.</text>
</comment>
<keyword evidence="1" id="KW-0813">Transport</keyword>
<reference evidence="3" key="1">
    <citation type="journal article" date="2019" name="Int. J. Syst. Evol. Microbiol.">
        <title>The Global Catalogue of Microorganisms (GCM) 10K type strain sequencing project: providing services to taxonomists for standard genome sequencing and annotation.</title>
        <authorList>
            <consortium name="The Broad Institute Genomics Platform"/>
            <consortium name="The Broad Institute Genome Sequencing Center for Infectious Disease"/>
            <person name="Wu L."/>
            <person name="Ma J."/>
        </authorList>
    </citation>
    <scope>NUCLEOTIDE SEQUENCE [LARGE SCALE GENOMIC DNA]</scope>
    <source>
        <strain evidence="3">CCUG 39402</strain>
    </source>
</reference>
<comment type="caution">
    <text evidence="2">The sequence shown here is derived from an EMBL/GenBank/DDBJ whole genome shotgun (WGS) entry which is preliminary data.</text>
</comment>
<feature type="transmembrane region" description="Helical" evidence="1">
    <location>
        <begin position="286"/>
        <end position="308"/>
    </location>
</feature>
<feature type="transmembrane region" description="Helical" evidence="1">
    <location>
        <begin position="350"/>
        <end position="380"/>
    </location>
</feature>
<comment type="subunit">
    <text evidence="1">Homoheptamer.</text>
</comment>
<sequence length="486" mass="51149">MDLTTFATALQSSLGAHIPRILGAVAILVLGWLLAVTARAAVRRLLGVLKVNARIEESSGVQMDAESPVAIGVFWLVLLATLIAVLNVLDLSLLTNPFASMMTDIIGYLPKLLAGAALSLIAWLIATVLRALATRALAMTSMDEKLSSEAGMTPMSRNAGNVLFWLVILMFLPVILSAFQLNALLEPVTLMLNQLLGMVPSVFAALLIGGVGYIVGRVLRGLVSNLLAAAGVDSINQRIGLDNSIRLSTLAGTLVFIFVFVPSLIAALDALKIDAISRPAADMLSLMFAAVPRLVAASVILLLTWYVARFASRLLASLLESAGADNLPQKMGLQHVLSGAGRPSRLASTLLMFFAMLFAVTEAANQLGFSQVGIMVASFIRFGADILLGGAILAVGFWISNVAFDAIHKASGKHTAGLAGVARIAILGLVIAMGLRAMGIANEIVHLAFGLTLGSVAVAVALSFGIGGREAAGKLMTRWLERWYKD</sequence>
<dbReference type="RefSeq" id="WP_371434578.1">
    <property type="nucleotide sequence ID" value="NZ_JBHSRS010000005.1"/>
</dbReference>
<gene>
    <name evidence="2" type="ORF">ACFQND_03230</name>
</gene>
<feature type="transmembrane region" description="Helical" evidence="1">
    <location>
        <begin position="247"/>
        <end position="266"/>
    </location>
</feature>
<accession>A0ABW1TTI1</accession>
<evidence type="ECO:0000256" key="1">
    <source>
        <dbReference type="RuleBase" id="RU369025"/>
    </source>
</evidence>
<evidence type="ECO:0000313" key="3">
    <source>
        <dbReference type="Proteomes" id="UP001596270"/>
    </source>
</evidence>
<feature type="transmembrane region" description="Helical" evidence="1">
    <location>
        <begin position="386"/>
        <end position="404"/>
    </location>
</feature>
<feature type="transmembrane region" description="Helical" evidence="1">
    <location>
        <begin position="25"/>
        <end position="46"/>
    </location>
</feature>
<dbReference type="Proteomes" id="UP001596270">
    <property type="component" value="Unassembled WGS sequence"/>
</dbReference>
<feature type="transmembrane region" description="Helical" evidence="1">
    <location>
        <begin position="416"/>
        <end position="438"/>
    </location>
</feature>
<feature type="transmembrane region" description="Helical" evidence="1">
    <location>
        <begin position="195"/>
        <end position="215"/>
    </location>
</feature>
<dbReference type="PANTHER" id="PTHR30221">
    <property type="entry name" value="SMALL-CONDUCTANCE MECHANOSENSITIVE CHANNEL"/>
    <property type="match status" value="1"/>
</dbReference>
<name>A0ABW1TTI1_9BURK</name>
<proteinExistence type="inferred from homology"/>
<dbReference type="PANTHER" id="PTHR30221:SF1">
    <property type="entry name" value="SMALL-CONDUCTANCE MECHANOSENSITIVE CHANNEL"/>
    <property type="match status" value="1"/>
</dbReference>
<keyword evidence="3" id="KW-1185">Reference proteome</keyword>
<feature type="transmembrane region" description="Helical" evidence="1">
    <location>
        <begin position="67"/>
        <end position="89"/>
    </location>
</feature>
<dbReference type="Pfam" id="PF05552">
    <property type="entry name" value="MS_channel_1st_1"/>
    <property type="match status" value="4"/>
</dbReference>
<feature type="transmembrane region" description="Helical" evidence="1">
    <location>
        <begin position="109"/>
        <end position="132"/>
    </location>
</feature>
<keyword evidence="1" id="KW-0407">Ion channel</keyword>
<keyword evidence="1" id="KW-0812">Transmembrane</keyword>
<comment type="subcellular location">
    <subcellularLocation>
        <location evidence="1">Cell inner membrane</location>
        <topology evidence="1">Multi-pass membrane protein</topology>
    </subcellularLocation>
</comment>
<dbReference type="EMBL" id="JBHSRS010000005">
    <property type="protein sequence ID" value="MFC6280243.1"/>
    <property type="molecule type" value="Genomic_DNA"/>
</dbReference>
<evidence type="ECO:0000313" key="2">
    <source>
        <dbReference type="EMBL" id="MFC6280243.1"/>
    </source>
</evidence>
<protein>
    <recommendedName>
        <fullName evidence="1">Small-conductance mechanosensitive channel</fullName>
    </recommendedName>
</protein>
<feature type="transmembrane region" description="Helical" evidence="1">
    <location>
        <begin position="162"/>
        <end position="183"/>
    </location>
</feature>
<dbReference type="InterPro" id="IPR008910">
    <property type="entry name" value="MSC_TM_helix"/>
</dbReference>
<comment type="caution">
    <text evidence="1">Lacks conserved residue(s) required for the propagation of feature annotation.</text>
</comment>
<keyword evidence="1" id="KW-0406">Ion transport</keyword>
<comment type="similarity">
    <text evidence="1">Belongs to the MscS (TC 1.A.23) family.</text>
</comment>
<organism evidence="2 3">
    <name type="scientific">Polaromonas aquatica</name>
    <dbReference type="NCBI Taxonomy" id="332657"/>
    <lineage>
        <taxon>Bacteria</taxon>
        <taxon>Pseudomonadati</taxon>
        <taxon>Pseudomonadota</taxon>
        <taxon>Betaproteobacteria</taxon>
        <taxon>Burkholderiales</taxon>
        <taxon>Comamonadaceae</taxon>
        <taxon>Polaromonas</taxon>
    </lineage>
</organism>
<dbReference type="InterPro" id="IPR045275">
    <property type="entry name" value="MscS_archaea/bacteria_type"/>
</dbReference>
<keyword evidence="1" id="KW-1133">Transmembrane helix</keyword>
<feature type="transmembrane region" description="Helical" evidence="1">
    <location>
        <begin position="444"/>
        <end position="466"/>
    </location>
</feature>
<dbReference type="NCBIfam" id="NF033912">
    <property type="entry name" value="msc"/>
    <property type="match status" value="1"/>
</dbReference>
<keyword evidence="1" id="KW-0997">Cell inner membrane</keyword>
<keyword evidence="1" id="KW-0472">Membrane</keyword>